<dbReference type="EMBL" id="CP042905">
    <property type="protein sequence ID" value="XDF89255.1"/>
    <property type="molecule type" value="Genomic_DNA"/>
</dbReference>
<name>A0AC61ZTW6_9ARCH</name>
<reference evidence="1 2" key="1">
    <citation type="journal article" date="2020" name="Nature">
        <title>Isolation of an archaeon at the prokaryote-eukaryote interface.</title>
        <authorList>
            <person name="Imachi H."/>
            <person name="Nobu M.K."/>
            <person name="Nakahara N."/>
            <person name="Morono Y."/>
            <person name="Ogawara M."/>
            <person name="Takaki Y."/>
            <person name="Takano Y."/>
            <person name="Uematsu K."/>
            <person name="Ikuta T."/>
            <person name="Ito M."/>
            <person name="Matsui Y."/>
            <person name="Miyazaki M."/>
            <person name="Murata K."/>
            <person name="Saito Y."/>
            <person name="Sakai S."/>
            <person name="Song C."/>
            <person name="Tasumi E."/>
            <person name="Yamanaka Y."/>
            <person name="Yamaguchi T."/>
            <person name="Kamagata Y."/>
            <person name="Tamaki H."/>
            <person name="Takai K."/>
        </authorList>
    </citation>
    <scope>NUCLEOTIDE SEQUENCE [LARGE SCALE GENOMIC DNA]</scope>
    <source>
        <strain evidence="1 2">MK-D1</strain>
    </source>
</reference>
<dbReference type="Proteomes" id="UP000321408">
    <property type="component" value="Chromosome"/>
</dbReference>
<accession>A0AC61ZTW6</accession>
<sequence>MSSRIFRCPNCGNEERRKIKEVEDKSLKPLYYSMQGTPVYPKKLICGKCNHEWSKTTY</sequence>
<protein>
    <submittedName>
        <fullName evidence="1">Uncharacterized protein</fullName>
    </submittedName>
</protein>
<organism evidence="1 2">
    <name type="scientific">Promethearchaeum syntrophicum</name>
    <dbReference type="NCBI Taxonomy" id="2594042"/>
    <lineage>
        <taxon>Archaea</taxon>
        <taxon>Promethearchaeati</taxon>
        <taxon>Promethearchaeota</taxon>
        <taxon>Promethearchaeia</taxon>
        <taxon>Promethearchaeales</taxon>
        <taxon>Promethearchaeaceae</taxon>
        <taxon>Promethearchaeum</taxon>
    </lineage>
</organism>
<evidence type="ECO:0000313" key="2">
    <source>
        <dbReference type="Proteomes" id="UP000321408"/>
    </source>
</evidence>
<gene>
    <name evidence="1" type="ORF">DSAG12_04095</name>
</gene>
<reference evidence="1 2" key="2">
    <citation type="journal article" date="2024" name="Int. J. Syst. Evol. Microbiol.">
        <title>Promethearchaeum syntrophicum gen. nov., sp. nov., an anaerobic, obligately syntrophic archaeon, the first isolate of the lineage 'Asgard' archaea, and proposal of the new archaeal phylum Promethearchaeota phyl. nov. and kingdom Promethearchaeati regn. nov.</title>
        <authorList>
            <person name="Imachi H."/>
            <person name="Nobu M.K."/>
            <person name="Kato S."/>
            <person name="Takaki Y."/>
            <person name="Miyazaki M."/>
            <person name="Miyata M."/>
            <person name="Ogawara M."/>
            <person name="Saito Y."/>
            <person name="Sakai S."/>
            <person name="Tahara Y.O."/>
            <person name="Takano Y."/>
            <person name="Tasumi E."/>
            <person name="Uematsu K."/>
            <person name="Yoshimura T."/>
            <person name="Itoh T."/>
            <person name="Ohkuma M."/>
            <person name="Takai K."/>
        </authorList>
    </citation>
    <scope>NUCLEOTIDE SEQUENCE [LARGE SCALE GENOMIC DNA]</scope>
    <source>
        <strain evidence="1 2">MK-D1</strain>
    </source>
</reference>
<evidence type="ECO:0000313" key="1">
    <source>
        <dbReference type="EMBL" id="XDF89255.1"/>
    </source>
</evidence>
<keyword evidence="2" id="KW-1185">Reference proteome</keyword>
<proteinExistence type="predicted"/>